<gene>
    <name evidence="13" type="primary">BOS1_1</name>
    <name evidence="13" type="ORF">K7432_004719</name>
</gene>
<name>A0ABR2W466_9FUNG</name>
<dbReference type="EMBL" id="JASJQH010007044">
    <property type="protein sequence ID" value="KAK9719538.1"/>
    <property type="molecule type" value="Genomic_DNA"/>
</dbReference>
<comment type="caution">
    <text evidence="13">The sequence shown here is derived from an EMBL/GenBank/DDBJ whole genome shotgun (WGS) entry which is preliminary data.</text>
</comment>
<dbReference type="InterPro" id="IPR027027">
    <property type="entry name" value="GOSR2/Membrin/Bos1"/>
</dbReference>
<accession>A0ABR2W466</accession>
<feature type="transmembrane region" description="Helical" evidence="12">
    <location>
        <begin position="196"/>
        <end position="216"/>
    </location>
</feature>
<evidence type="ECO:0000256" key="6">
    <source>
        <dbReference type="ARBA" id="ARBA00022989"/>
    </source>
</evidence>
<dbReference type="PANTHER" id="PTHR21230">
    <property type="entry name" value="VESICLE TRANSPORT V-SNARE PROTEIN VTI1-RELATED"/>
    <property type="match status" value="1"/>
</dbReference>
<keyword evidence="4 12" id="KW-0812">Transmembrane</keyword>
<evidence type="ECO:0000256" key="1">
    <source>
        <dbReference type="ARBA" id="ARBA00004163"/>
    </source>
</evidence>
<keyword evidence="7" id="KW-0333">Golgi apparatus</keyword>
<comment type="similarity">
    <text evidence="9 11">Belongs to the BOS1 family.</text>
</comment>
<evidence type="ECO:0000313" key="13">
    <source>
        <dbReference type="EMBL" id="KAK9719538.1"/>
    </source>
</evidence>
<evidence type="ECO:0000313" key="14">
    <source>
        <dbReference type="Proteomes" id="UP001479436"/>
    </source>
</evidence>
<dbReference type="PANTHER" id="PTHR21230:SF1">
    <property type="entry name" value="GOLGI SNAP RECEPTOR COMPLEX MEMBER 2"/>
    <property type="match status" value="1"/>
</dbReference>
<comment type="function">
    <text evidence="11">SNARE required for protein transport between the ER and the Golgi complex.</text>
</comment>
<dbReference type="Gene3D" id="1.20.5.110">
    <property type="match status" value="1"/>
</dbReference>
<evidence type="ECO:0000256" key="10">
    <source>
        <dbReference type="ARBA" id="ARBA00040957"/>
    </source>
</evidence>
<dbReference type="SUPFAM" id="SSF58038">
    <property type="entry name" value="SNARE fusion complex"/>
    <property type="match status" value="1"/>
</dbReference>
<dbReference type="PIRSF" id="PIRSF028865">
    <property type="entry name" value="Membrin-2"/>
    <property type="match status" value="1"/>
</dbReference>
<evidence type="ECO:0000256" key="9">
    <source>
        <dbReference type="ARBA" id="ARBA00037983"/>
    </source>
</evidence>
<keyword evidence="5 11" id="KW-0653">Protein transport</keyword>
<evidence type="ECO:0000256" key="5">
    <source>
        <dbReference type="ARBA" id="ARBA00022927"/>
    </source>
</evidence>
<evidence type="ECO:0000256" key="7">
    <source>
        <dbReference type="ARBA" id="ARBA00023034"/>
    </source>
</evidence>
<keyword evidence="6 12" id="KW-1133">Transmembrane helix</keyword>
<dbReference type="CDD" id="cd15863">
    <property type="entry name" value="SNARE_GS27"/>
    <property type="match status" value="1"/>
</dbReference>
<organism evidence="13 14">
    <name type="scientific">Basidiobolus ranarum</name>
    <dbReference type="NCBI Taxonomy" id="34480"/>
    <lineage>
        <taxon>Eukaryota</taxon>
        <taxon>Fungi</taxon>
        <taxon>Fungi incertae sedis</taxon>
        <taxon>Zoopagomycota</taxon>
        <taxon>Entomophthoromycotina</taxon>
        <taxon>Basidiobolomycetes</taxon>
        <taxon>Basidiobolales</taxon>
        <taxon>Basidiobolaceae</taxon>
        <taxon>Basidiobolus</taxon>
    </lineage>
</organism>
<dbReference type="Proteomes" id="UP001479436">
    <property type="component" value="Unassembled WGS sequence"/>
</dbReference>
<keyword evidence="8 11" id="KW-0472">Membrane</keyword>
<sequence length="217" mass="24995">MNSLYNNALKQSHAIKRDLTLFESGEDRTNALQGQIAASLSALNRSIDDYESLSKKELIPAKRLKAEERVTKFREDFKHYKSSFEIAKRKEENKTEQQHSRQELFNGFDQSAYNQNSGATSISLEQHTHREHDFVNSTEQRLDEFIAQGQAALQNLVHQRGTLKGAHKKILDTANTLGLSRTVIQFIERRTSQDKWIFYVGVVVSIIIMWAIIHYLT</sequence>
<keyword evidence="3 11" id="KW-0813">Transport</keyword>
<evidence type="ECO:0000256" key="12">
    <source>
        <dbReference type="SAM" id="Phobius"/>
    </source>
</evidence>
<dbReference type="Pfam" id="PF12352">
    <property type="entry name" value="V-SNARE_C"/>
    <property type="match status" value="1"/>
</dbReference>
<keyword evidence="14" id="KW-1185">Reference proteome</keyword>
<evidence type="ECO:0000256" key="2">
    <source>
        <dbReference type="ARBA" id="ARBA00004409"/>
    </source>
</evidence>
<reference evidence="13 14" key="1">
    <citation type="submission" date="2023-04" db="EMBL/GenBank/DDBJ databases">
        <title>Genome of Basidiobolus ranarum AG-B5.</title>
        <authorList>
            <person name="Stajich J.E."/>
            <person name="Carter-House D."/>
            <person name="Gryganskyi A."/>
        </authorList>
    </citation>
    <scope>NUCLEOTIDE SEQUENCE [LARGE SCALE GENOMIC DNA]</scope>
    <source>
        <strain evidence="13 14">AG-B5</strain>
    </source>
</reference>
<evidence type="ECO:0000256" key="8">
    <source>
        <dbReference type="ARBA" id="ARBA00023136"/>
    </source>
</evidence>
<evidence type="ECO:0000256" key="3">
    <source>
        <dbReference type="ARBA" id="ARBA00022448"/>
    </source>
</evidence>
<evidence type="ECO:0000256" key="4">
    <source>
        <dbReference type="ARBA" id="ARBA00022692"/>
    </source>
</evidence>
<protein>
    <recommendedName>
        <fullName evidence="10 11">Protein transport protein BOS1</fullName>
    </recommendedName>
</protein>
<evidence type="ECO:0000256" key="11">
    <source>
        <dbReference type="PIRNR" id="PIRNR028865"/>
    </source>
</evidence>
<proteinExistence type="inferred from homology"/>
<comment type="subcellular location">
    <subcellularLocation>
        <location evidence="1">Endoplasmic reticulum membrane</location>
        <topology evidence="1">Single-pass type IV membrane protein</topology>
    </subcellularLocation>
    <subcellularLocation>
        <location evidence="2">Golgi apparatus membrane</location>
        <topology evidence="2">Single-pass type IV membrane protein</topology>
    </subcellularLocation>
</comment>